<dbReference type="PROSITE" id="PS51456">
    <property type="entry name" value="MYOSIN_MOTOR"/>
    <property type="match status" value="1"/>
</dbReference>
<evidence type="ECO:0000259" key="13">
    <source>
        <dbReference type="PROSITE" id="PS51844"/>
    </source>
</evidence>
<keyword evidence="1" id="KW-0677">Repeat</keyword>
<dbReference type="InterPro" id="IPR027417">
    <property type="entry name" value="P-loop_NTPase"/>
</dbReference>
<dbReference type="GO" id="GO:0016459">
    <property type="term" value="C:myosin complex"/>
    <property type="evidence" value="ECO:0007669"/>
    <property type="project" value="UniProtKB-KW"/>
</dbReference>
<dbReference type="GO" id="GO:0007015">
    <property type="term" value="P:actin filament organization"/>
    <property type="evidence" value="ECO:0007669"/>
    <property type="project" value="TreeGrafter"/>
</dbReference>
<dbReference type="Gene3D" id="1.20.5.190">
    <property type="match status" value="1"/>
</dbReference>
<evidence type="ECO:0000256" key="8">
    <source>
        <dbReference type="PROSITE-ProRule" id="PRU00782"/>
    </source>
</evidence>
<feature type="region of interest" description="Disordered" evidence="10">
    <location>
        <begin position="994"/>
        <end position="1018"/>
    </location>
</feature>
<dbReference type="Pfam" id="PF00612">
    <property type="entry name" value="IQ"/>
    <property type="match status" value="2"/>
</dbReference>
<protein>
    <submittedName>
        <fullName evidence="14">Uncharacterized protein</fullName>
    </submittedName>
</protein>
<dbReference type="EMBL" id="AJWJ01000346">
    <property type="protein sequence ID" value="KAF2071722.1"/>
    <property type="molecule type" value="Genomic_DNA"/>
</dbReference>
<dbReference type="GO" id="GO:0005524">
    <property type="term" value="F:ATP binding"/>
    <property type="evidence" value="ECO:0007669"/>
    <property type="project" value="UniProtKB-UniRule"/>
</dbReference>
<comment type="similarity">
    <text evidence="8">Belongs to the TRAFAC class myosin-kinesin ATPase superfamily. Myosin family.</text>
</comment>
<feature type="coiled-coil region" evidence="9">
    <location>
        <begin position="940"/>
        <end position="992"/>
    </location>
</feature>
<dbReference type="Proteomes" id="UP000695562">
    <property type="component" value="Unassembled WGS sequence"/>
</dbReference>
<dbReference type="Pfam" id="PF01843">
    <property type="entry name" value="DIL"/>
    <property type="match status" value="1"/>
</dbReference>
<feature type="coiled-coil region" evidence="9">
    <location>
        <begin position="1116"/>
        <end position="1164"/>
    </location>
</feature>
<dbReference type="PANTHER" id="PTHR13140:SF706">
    <property type="entry name" value="DILUTE CLASS UNCONVENTIONAL MYOSIN, ISOFORM C"/>
    <property type="match status" value="1"/>
</dbReference>
<sequence>MIENSPKETFASNGRGKVWLENKDKGWIQGEIVKQLEDSSYLVLDQDGKETTIKNDDVRMQNPSIQEGIDDMTCLSHLHEAAVIHNLIKRYELNEIYTYTGTILIAINPYSKLPIYTREMIESFCDQPVAKLPPHVYSIAENAYREMLNFQKNQSILVSGESGAGKTETTKFLLQYFAAMGEKGNGNTVLASESDIEESNNIETQVIKSTPILEAFGNSKTLRNDNSSRFGKFIEIHFDKQKGTIVGAKLETYLLEKSRIVKPPANERSYHIFYQMLAGLDEKVLEGLSVSSDPLEFNYLSQSGCHTIDDVDDKDIFMKTEKALRVVGFTEDELLGVYKMLASILHLGNIEFGEGKEEGSSVVNDLSTIGNKEYNPLETACTLLGCDKEVLKKTFTSRMMKAGNESYTIPLNTQQASEARDSLSMFLYSRLFDWLVYRINLSIFKNKKDYLFIGILDIYGFESFEKNSFEQFTINYANEKLQNQFNHQIFKLEQIEYDKEKIDWSYIEFSDNQDCIDLIEKKPLGILSILDEESQFPKSTPNTLCSKLYSNHSKTKHFEKPRFGTTSFTIDHYAGKVNYDTELFLDKNKDFIIAEQVIALEASSWEFFTKLLKASKMGGAPESKQAPSSSGGKGKAAGSTFKFSSVSQQFKESLNQLMNTINSTNPHYIRCIKPNTEKKANLFDNLMVLHQLRCSGVIEQLRISRSGYPSRLPYESFIKRYKLIVSKDFKESSQWQDIVKDEKKGSEKMVEKLNIDLSMVQFGLTKVFFKSGVVANLELLRSETMYKAAIDIQRMWRGFFEKKKYMATKQSSICLQSFIRAMSAQGIYNDLLLESSALHLQSVIRHAIEERYMNHLRHNSLHFQTLIRSYNESQEFYAFMEKSRNIITIQSRWRGRQARRVFKQMKIYAKSLTNVVAEKSKLESRIGEFQSRLSEQTNTLSMAKKEKQDTLDKLSSLEKEYDQFKIESKSIIDKLSQENATLLDEIDQLKATILNNDGNPQSTTPPQKSNSPVLPSSSSSIIIEKDNIIRKLQQQLEQLQQDNISKEQEQMEDIDIHDQQEELPIANPNILLSPKKHKGEDRDDQKQISKSIEHIAHHESSGNNDVQVPRETIELIEITKQELSMVKKENQQLLDKESTNQRYIQSLKDQIKQLEDRLVVEGKRVQPRVLPGVSSELINSPINNRDVKHLSYVDFIKDSENDNSLISNSSPMSSSTGMGSPSSQSELGKSRSIESHHGSIQELASSVKFNNNPIEAGKYLVDLIMLNRNQLTYITSSSMGGLPEPAFIVSRCFIQNIYLQELTTSPTTKSFVEQNVEVMLYFFDKIDDLILKDPKANNTTLSYWFSNFFVIYNIVEAFQGLYQSSISNFSDQDKALLDKFNTTLQVMIVKSHKSVVKHITDYIQPLLHKSLNVEPTLDINFYEPITNYLSQIELSLSLDHCLINENICKLLFEQIFSFINATVFNEILLRKDLCCTTSSIPLKVNISELEHWVKSHHDREWATPVLSKLRLLKEVFYILMIDKTQLSNQEMRQEICPTLSVAQLKQLLTMYTPDVDSFEAPIPLEILTSLMESSQYNRNENVLLELSKIFTLSFQPVQTSPNSSPIHSISNLKTSIDLNQIQTIHYQCDSLVSSIMKKNIEISKSGKK</sequence>
<dbReference type="Gene3D" id="1.20.120.720">
    <property type="entry name" value="Myosin VI head, motor domain, U50 subdomain"/>
    <property type="match status" value="1"/>
</dbReference>
<evidence type="ECO:0000256" key="3">
    <source>
        <dbReference type="ARBA" id="ARBA00022840"/>
    </source>
</evidence>
<evidence type="ECO:0000256" key="6">
    <source>
        <dbReference type="ARBA" id="ARBA00023175"/>
    </source>
</evidence>
<feature type="domain" description="Myosin N-terminal SH3-like" evidence="13">
    <location>
        <begin position="13"/>
        <end position="63"/>
    </location>
</feature>
<feature type="coiled-coil region" evidence="9">
    <location>
        <begin position="1022"/>
        <end position="1049"/>
    </location>
</feature>
<dbReference type="InterPro" id="IPR036961">
    <property type="entry name" value="Kinesin_motor_dom_sf"/>
</dbReference>
<dbReference type="SMART" id="SM00242">
    <property type="entry name" value="MYSc"/>
    <property type="match status" value="1"/>
</dbReference>
<dbReference type="PROSITE" id="PS51126">
    <property type="entry name" value="DILUTE"/>
    <property type="match status" value="1"/>
</dbReference>
<evidence type="ECO:0000256" key="7">
    <source>
        <dbReference type="ARBA" id="ARBA00023203"/>
    </source>
</evidence>
<dbReference type="SMART" id="SM01132">
    <property type="entry name" value="DIL"/>
    <property type="match status" value="1"/>
</dbReference>
<dbReference type="GO" id="GO:0000146">
    <property type="term" value="F:microfilament motor activity"/>
    <property type="evidence" value="ECO:0007669"/>
    <property type="project" value="TreeGrafter"/>
</dbReference>
<evidence type="ECO:0000256" key="4">
    <source>
        <dbReference type="ARBA" id="ARBA00023054"/>
    </source>
</evidence>
<reference evidence="14" key="1">
    <citation type="submission" date="2020-01" db="EMBL/GenBank/DDBJ databases">
        <title>Development of genomics and gene disruption for Polysphondylium violaceum indicates a role for the polyketide synthase stlB in stalk morphogenesis.</title>
        <authorList>
            <person name="Narita B."/>
            <person name="Kawabe Y."/>
            <person name="Kin K."/>
            <person name="Saito T."/>
            <person name="Gibbs R."/>
            <person name="Kuspa A."/>
            <person name="Muzny D."/>
            <person name="Queller D."/>
            <person name="Richards S."/>
            <person name="Strassman J."/>
            <person name="Sucgang R."/>
            <person name="Worley K."/>
            <person name="Schaap P."/>
        </authorList>
    </citation>
    <scope>NUCLEOTIDE SEQUENCE</scope>
    <source>
        <strain evidence="14">QSvi11</strain>
    </source>
</reference>
<keyword evidence="5 8" id="KW-0518">Myosin</keyword>
<dbReference type="PANTHER" id="PTHR13140">
    <property type="entry name" value="MYOSIN"/>
    <property type="match status" value="1"/>
</dbReference>
<accession>A0A8J4PR44</accession>
<evidence type="ECO:0000313" key="14">
    <source>
        <dbReference type="EMBL" id="KAF2071722.1"/>
    </source>
</evidence>
<feature type="binding site" evidence="8">
    <location>
        <begin position="160"/>
        <end position="167"/>
    </location>
    <ligand>
        <name>ATP</name>
        <dbReference type="ChEBI" id="CHEBI:30616"/>
    </ligand>
</feature>
<dbReference type="PROSITE" id="PS51844">
    <property type="entry name" value="SH3_LIKE"/>
    <property type="match status" value="1"/>
</dbReference>
<evidence type="ECO:0000313" key="15">
    <source>
        <dbReference type="Proteomes" id="UP000695562"/>
    </source>
</evidence>
<evidence type="ECO:0000256" key="9">
    <source>
        <dbReference type="SAM" id="Coils"/>
    </source>
</evidence>
<dbReference type="Gene3D" id="3.40.850.10">
    <property type="entry name" value="Kinesin motor domain"/>
    <property type="match status" value="1"/>
</dbReference>
<organism evidence="14 15">
    <name type="scientific">Polysphondylium violaceum</name>
    <dbReference type="NCBI Taxonomy" id="133409"/>
    <lineage>
        <taxon>Eukaryota</taxon>
        <taxon>Amoebozoa</taxon>
        <taxon>Evosea</taxon>
        <taxon>Eumycetozoa</taxon>
        <taxon>Dictyostelia</taxon>
        <taxon>Dictyosteliales</taxon>
        <taxon>Dictyosteliaceae</taxon>
        <taxon>Polysphondylium</taxon>
    </lineage>
</organism>
<dbReference type="GO" id="GO:0051015">
    <property type="term" value="F:actin filament binding"/>
    <property type="evidence" value="ECO:0007669"/>
    <property type="project" value="TreeGrafter"/>
</dbReference>
<dbReference type="Pfam" id="PF00063">
    <property type="entry name" value="Myosin_head"/>
    <property type="match status" value="1"/>
</dbReference>
<feature type="compositionally biased region" description="Low complexity" evidence="10">
    <location>
        <begin position="1203"/>
        <end position="1225"/>
    </location>
</feature>
<dbReference type="Gene3D" id="1.20.58.530">
    <property type="match status" value="1"/>
</dbReference>
<keyword evidence="4 9" id="KW-0175">Coiled coil</keyword>
<dbReference type="InterPro" id="IPR001609">
    <property type="entry name" value="Myosin_head_motor_dom-like"/>
</dbReference>
<evidence type="ECO:0000256" key="10">
    <source>
        <dbReference type="SAM" id="MobiDB-lite"/>
    </source>
</evidence>
<name>A0A8J4PR44_9MYCE</name>
<dbReference type="CDD" id="cd23767">
    <property type="entry name" value="IQCD"/>
    <property type="match status" value="1"/>
</dbReference>
<dbReference type="SMART" id="SM00015">
    <property type="entry name" value="IQ"/>
    <property type="match status" value="3"/>
</dbReference>
<feature type="region of interest" description="Disordered" evidence="10">
    <location>
        <begin position="1203"/>
        <end position="1234"/>
    </location>
</feature>
<evidence type="ECO:0000256" key="1">
    <source>
        <dbReference type="ARBA" id="ARBA00022737"/>
    </source>
</evidence>
<dbReference type="InterPro" id="IPR000048">
    <property type="entry name" value="IQ_motif_EF-hand-BS"/>
</dbReference>
<feature type="domain" description="Dilute" evidence="11">
    <location>
        <begin position="1320"/>
        <end position="1578"/>
    </location>
</feature>
<proteinExistence type="inferred from homology"/>
<keyword evidence="15" id="KW-1185">Reference proteome</keyword>
<evidence type="ECO:0000259" key="11">
    <source>
        <dbReference type="PROSITE" id="PS51126"/>
    </source>
</evidence>
<evidence type="ECO:0000256" key="5">
    <source>
        <dbReference type="ARBA" id="ARBA00023123"/>
    </source>
</evidence>
<dbReference type="InterPro" id="IPR004009">
    <property type="entry name" value="SH3_Myosin"/>
</dbReference>
<evidence type="ECO:0000259" key="12">
    <source>
        <dbReference type="PROSITE" id="PS51456"/>
    </source>
</evidence>
<dbReference type="InterPro" id="IPR002710">
    <property type="entry name" value="Dilute_dom"/>
</dbReference>
<dbReference type="PRINTS" id="PR00193">
    <property type="entry name" value="MYOSINHEAVY"/>
</dbReference>
<feature type="region of interest" description="Actin-binding" evidence="8">
    <location>
        <begin position="654"/>
        <end position="676"/>
    </location>
</feature>
<keyword evidence="6 8" id="KW-0505">Motor protein</keyword>
<keyword evidence="2 8" id="KW-0547">Nucleotide-binding</keyword>
<keyword evidence="7 8" id="KW-0009">Actin-binding</keyword>
<dbReference type="Gene3D" id="1.10.10.820">
    <property type="match status" value="1"/>
</dbReference>
<dbReference type="CDD" id="cd00124">
    <property type="entry name" value="MYSc"/>
    <property type="match status" value="1"/>
</dbReference>
<dbReference type="OrthoDB" id="6108017at2759"/>
<dbReference type="PROSITE" id="PS50096">
    <property type="entry name" value="IQ"/>
    <property type="match status" value="2"/>
</dbReference>
<dbReference type="SUPFAM" id="SSF52540">
    <property type="entry name" value="P-loop containing nucleoside triphosphate hydrolases"/>
    <property type="match status" value="2"/>
</dbReference>
<comment type="caution">
    <text evidence="14">The sequence shown here is derived from an EMBL/GenBank/DDBJ whole genome shotgun (WGS) entry which is preliminary data.</text>
</comment>
<dbReference type="Gene3D" id="3.30.70.1590">
    <property type="match status" value="1"/>
</dbReference>
<feature type="compositionally biased region" description="Polar residues" evidence="10">
    <location>
        <begin position="994"/>
        <end position="1015"/>
    </location>
</feature>
<dbReference type="GO" id="GO:0016020">
    <property type="term" value="C:membrane"/>
    <property type="evidence" value="ECO:0007669"/>
    <property type="project" value="TreeGrafter"/>
</dbReference>
<evidence type="ECO:0000256" key="2">
    <source>
        <dbReference type="ARBA" id="ARBA00022741"/>
    </source>
</evidence>
<dbReference type="FunFam" id="1.10.10.820:FF:000001">
    <property type="entry name" value="Myosin heavy chain"/>
    <property type="match status" value="1"/>
</dbReference>
<feature type="domain" description="Myosin motor" evidence="12">
    <location>
        <begin position="67"/>
        <end position="782"/>
    </location>
</feature>
<dbReference type="GO" id="GO:0005737">
    <property type="term" value="C:cytoplasm"/>
    <property type="evidence" value="ECO:0007669"/>
    <property type="project" value="TreeGrafter"/>
</dbReference>
<gene>
    <name evidence="14" type="ORF">CYY_006967</name>
</gene>
<keyword evidence="3 8" id="KW-0067">ATP-binding</keyword>